<dbReference type="Proteomes" id="UP000316781">
    <property type="component" value="Unassembled WGS sequence"/>
</dbReference>
<dbReference type="InterPro" id="IPR013656">
    <property type="entry name" value="PAS_4"/>
</dbReference>
<dbReference type="Gene3D" id="3.30.565.10">
    <property type="entry name" value="Histidine kinase-like ATPase, C-terminal domain"/>
    <property type="match status" value="1"/>
</dbReference>
<evidence type="ECO:0000256" key="8">
    <source>
        <dbReference type="SAM" id="MobiDB-lite"/>
    </source>
</evidence>
<dbReference type="InterPro" id="IPR035965">
    <property type="entry name" value="PAS-like_dom_sf"/>
</dbReference>
<comment type="catalytic activity">
    <reaction evidence="1">
        <text>ATP + protein L-histidine = ADP + protein N-phospho-L-histidine.</text>
        <dbReference type="EC" id="2.7.13.3"/>
    </reaction>
</comment>
<dbReference type="AlphaFoldDB" id="A0A549SCW2"/>
<dbReference type="InterPro" id="IPR004358">
    <property type="entry name" value="Sig_transdc_His_kin-like_C"/>
</dbReference>
<dbReference type="InterPro" id="IPR036890">
    <property type="entry name" value="HATPase_C_sf"/>
</dbReference>
<dbReference type="InterPro" id="IPR003594">
    <property type="entry name" value="HATPase_dom"/>
</dbReference>
<organism evidence="11 12">
    <name type="scientific">Methylosinus sporium</name>
    <dbReference type="NCBI Taxonomy" id="428"/>
    <lineage>
        <taxon>Bacteria</taxon>
        <taxon>Pseudomonadati</taxon>
        <taxon>Pseudomonadota</taxon>
        <taxon>Alphaproteobacteria</taxon>
        <taxon>Hyphomicrobiales</taxon>
        <taxon>Methylocystaceae</taxon>
        <taxon>Methylosinus</taxon>
    </lineage>
</organism>
<feature type="compositionally biased region" description="Low complexity" evidence="8">
    <location>
        <begin position="394"/>
        <end position="404"/>
    </location>
</feature>
<feature type="region of interest" description="Disordered" evidence="8">
    <location>
        <begin position="375"/>
        <end position="406"/>
    </location>
</feature>
<dbReference type="SMART" id="SM00387">
    <property type="entry name" value="HATPase_c"/>
    <property type="match status" value="1"/>
</dbReference>
<keyword evidence="6" id="KW-0902">Two-component regulatory system</keyword>
<dbReference type="Pfam" id="PF08448">
    <property type="entry name" value="PAS_4"/>
    <property type="match status" value="1"/>
</dbReference>
<dbReference type="NCBIfam" id="TIGR00229">
    <property type="entry name" value="sensory_box"/>
    <property type="match status" value="1"/>
</dbReference>
<evidence type="ECO:0000256" key="5">
    <source>
        <dbReference type="ARBA" id="ARBA00022777"/>
    </source>
</evidence>
<evidence type="ECO:0000259" key="10">
    <source>
        <dbReference type="PROSITE" id="PS50112"/>
    </source>
</evidence>
<dbReference type="SUPFAM" id="SSF47384">
    <property type="entry name" value="Homodimeric domain of signal transducing histidine kinase"/>
    <property type="match status" value="1"/>
</dbReference>
<dbReference type="GO" id="GO:0005886">
    <property type="term" value="C:plasma membrane"/>
    <property type="evidence" value="ECO:0007669"/>
    <property type="project" value="TreeGrafter"/>
</dbReference>
<evidence type="ECO:0000256" key="6">
    <source>
        <dbReference type="ARBA" id="ARBA00023012"/>
    </source>
</evidence>
<sequence length="899" mass="95022">MSEHDRLGIESEAVAARISADPAFAALEASGAPIIAAAGAPLSVVYANESAIAIFGGDIAALSERLFGGEEPGARRLRELAGAQSHAAAPRLERLRFSFGPIAQTATVLCRVLAGDDGSPLFLVAMLGMRAAGQESAAPGVAAEAAASSAPEPAAAPEPEAPQPARVARPERFLWRSDADGRILDVTSALAEIVGRENGAIAGRRFLDLASGLRLAPDGRLAEAFASHRSWSGVELDWPLDDHSARVPVTLGALPVFDDGRCFGGYQGYGVLHVDRLRKEPDREPEKESPPAALEPPTLAVVQAEAEPAQIAGGAKVVALRPSPRLEEATASIGEALSASERTAFDEIARALAAAQKPAKGSVRDLFETIEQATTGQAAAAPAEPEPVHEPESVCEPSPSNENNVLPRDLSRAEALLDRLPIGVMVARGAEVLYANRTLLDYLGYGDAAALAGDGGATRLFAGRRPPTAPDGSAGGVLEVIDSDGEPLEADARLEPIEWDGLAATLVTLRSARPASAAPVSARAGALRKELEARRLEAEELRATLDAVSDAVVVVDADGRLRSVNAAFGRLVGGEARVLLGSGLASLFCDADQGAVADFLRRPPPQEEGLQLPLQAHMRIGQLLPVQLTLAPLGPPPEQRRCVILHVVRRRGSDDELEAARREAERASAAKTDFLAKVSHEIRTPLNAIIGFAEVMMEERFGALGNERYKEYLKDIHTSGEHVLSLVNDLLDLSKIEAGKFELDVERIDANAVISECVSIMQPQANRSRVVIRLSLWPRLPRILADGRSLRQILLNLLSNAVKFNEAGGQVIVSSALTDAGYVVIRVKDTGIGMSENEIETALEPFRQVGASRGGTGLGLPVTKALIEANRASFSIKSRKNQGTLIEVAFPPPQVLAAE</sequence>
<dbReference type="SUPFAM" id="SSF55785">
    <property type="entry name" value="PYP-like sensor domain (PAS domain)"/>
    <property type="match status" value="2"/>
</dbReference>
<keyword evidence="4" id="KW-0808">Transferase</keyword>
<feature type="domain" description="PAS" evidence="10">
    <location>
        <begin position="537"/>
        <end position="602"/>
    </location>
</feature>
<evidence type="ECO:0000313" key="11">
    <source>
        <dbReference type="EMBL" id="TRL23877.1"/>
    </source>
</evidence>
<dbReference type="Gene3D" id="1.10.287.130">
    <property type="match status" value="1"/>
</dbReference>
<keyword evidence="7" id="KW-0175">Coiled coil</keyword>
<dbReference type="Gene3D" id="3.30.450.20">
    <property type="entry name" value="PAS domain"/>
    <property type="match status" value="1"/>
</dbReference>
<dbReference type="InterPro" id="IPR005467">
    <property type="entry name" value="His_kinase_dom"/>
</dbReference>
<dbReference type="Pfam" id="PF13188">
    <property type="entry name" value="PAS_8"/>
    <property type="match status" value="1"/>
</dbReference>
<dbReference type="FunFam" id="1.10.287.130:FF:000001">
    <property type="entry name" value="Two-component sensor histidine kinase"/>
    <property type="match status" value="1"/>
</dbReference>
<dbReference type="SMART" id="SM00388">
    <property type="entry name" value="HisKA"/>
    <property type="match status" value="1"/>
</dbReference>
<dbReference type="SUPFAM" id="SSF55874">
    <property type="entry name" value="ATPase domain of HSP90 chaperone/DNA topoisomerase II/histidine kinase"/>
    <property type="match status" value="1"/>
</dbReference>
<gene>
    <name evidence="11" type="ORF">FM996_20820</name>
</gene>
<dbReference type="SMART" id="SM00091">
    <property type="entry name" value="PAS"/>
    <property type="match status" value="4"/>
</dbReference>
<dbReference type="InterPro" id="IPR036097">
    <property type="entry name" value="HisK_dim/P_sf"/>
</dbReference>
<feature type="compositionally biased region" description="Low complexity" evidence="8">
    <location>
        <begin position="142"/>
        <end position="153"/>
    </location>
</feature>
<dbReference type="PANTHER" id="PTHR43047">
    <property type="entry name" value="TWO-COMPONENT HISTIDINE PROTEIN KINASE"/>
    <property type="match status" value="1"/>
</dbReference>
<dbReference type="Pfam" id="PF00512">
    <property type="entry name" value="HisKA"/>
    <property type="match status" value="1"/>
</dbReference>
<dbReference type="PANTHER" id="PTHR43047:SF72">
    <property type="entry name" value="OSMOSENSING HISTIDINE PROTEIN KINASE SLN1"/>
    <property type="match status" value="1"/>
</dbReference>
<keyword evidence="5 11" id="KW-0418">Kinase</keyword>
<dbReference type="InterPro" id="IPR003661">
    <property type="entry name" value="HisK_dim/P_dom"/>
</dbReference>
<dbReference type="PROSITE" id="PS50112">
    <property type="entry name" value="PAS"/>
    <property type="match status" value="1"/>
</dbReference>
<evidence type="ECO:0000256" key="4">
    <source>
        <dbReference type="ARBA" id="ARBA00022679"/>
    </source>
</evidence>
<evidence type="ECO:0000313" key="12">
    <source>
        <dbReference type="Proteomes" id="UP000316781"/>
    </source>
</evidence>
<dbReference type="CDD" id="cd00130">
    <property type="entry name" value="PAS"/>
    <property type="match status" value="1"/>
</dbReference>
<comment type="caution">
    <text evidence="11">The sequence shown here is derived from an EMBL/GenBank/DDBJ whole genome shotgun (WGS) entry which is preliminary data.</text>
</comment>
<dbReference type="CDD" id="cd00082">
    <property type="entry name" value="HisKA"/>
    <property type="match status" value="1"/>
</dbReference>
<dbReference type="PROSITE" id="PS50109">
    <property type="entry name" value="HIS_KIN"/>
    <property type="match status" value="1"/>
</dbReference>
<evidence type="ECO:0000256" key="1">
    <source>
        <dbReference type="ARBA" id="ARBA00000085"/>
    </source>
</evidence>
<keyword evidence="3" id="KW-0597">Phosphoprotein</keyword>
<evidence type="ECO:0000259" key="9">
    <source>
        <dbReference type="PROSITE" id="PS50109"/>
    </source>
</evidence>
<protein>
    <recommendedName>
        <fullName evidence="2">histidine kinase</fullName>
        <ecNumber evidence="2">2.7.13.3</ecNumber>
    </recommendedName>
</protein>
<accession>A0A549SCW2</accession>
<dbReference type="GO" id="GO:0009927">
    <property type="term" value="F:histidine phosphotransfer kinase activity"/>
    <property type="evidence" value="ECO:0007669"/>
    <property type="project" value="TreeGrafter"/>
</dbReference>
<dbReference type="Pfam" id="PF02518">
    <property type="entry name" value="HATPase_c"/>
    <property type="match status" value="1"/>
</dbReference>
<dbReference type="RefSeq" id="WP_142864629.1">
    <property type="nucleotide sequence ID" value="NZ_VJMF01000116.1"/>
</dbReference>
<reference evidence="11 12" key="1">
    <citation type="submission" date="2019-07" db="EMBL/GenBank/DDBJ databases">
        <title>Ln-dependent methylotrophs.</title>
        <authorList>
            <person name="Tani A."/>
        </authorList>
    </citation>
    <scope>NUCLEOTIDE SEQUENCE [LARGE SCALE GENOMIC DNA]</scope>
    <source>
        <strain evidence="11 12">SM89A</strain>
    </source>
</reference>
<dbReference type="EMBL" id="VJMF01000116">
    <property type="protein sequence ID" value="TRL23877.1"/>
    <property type="molecule type" value="Genomic_DNA"/>
</dbReference>
<name>A0A549SCW2_METSR</name>
<dbReference type="PRINTS" id="PR00344">
    <property type="entry name" value="BCTRLSENSOR"/>
</dbReference>
<feature type="domain" description="Histidine kinase" evidence="9">
    <location>
        <begin position="677"/>
        <end position="894"/>
    </location>
</feature>
<evidence type="ECO:0000256" key="3">
    <source>
        <dbReference type="ARBA" id="ARBA00022553"/>
    </source>
</evidence>
<feature type="coiled-coil region" evidence="7">
    <location>
        <begin position="650"/>
        <end position="677"/>
    </location>
</feature>
<evidence type="ECO:0000256" key="2">
    <source>
        <dbReference type="ARBA" id="ARBA00012438"/>
    </source>
</evidence>
<feature type="region of interest" description="Disordered" evidence="8">
    <location>
        <begin position="142"/>
        <end position="169"/>
    </location>
</feature>
<dbReference type="GO" id="GO:0000155">
    <property type="term" value="F:phosphorelay sensor kinase activity"/>
    <property type="evidence" value="ECO:0007669"/>
    <property type="project" value="InterPro"/>
</dbReference>
<evidence type="ECO:0000256" key="7">
    <source>
        <dbReference type="SAM" id="Coils"/>
    </source>
</evidence>
<dbReference type="EC" id="2.7.13.3" evidence="2"/>
<dbReference type="InterPro" id="IPR000014">
    <property type="entry name" value="PAS"/>
</dbReference>
<proteinExistence type="predicted"/>